<evidence type="ECO:0000313" key="7">
    <source>
        <dbReference type="Proteomes" id="UP001203207"/>
    </source>
</evidence>
<reference evidence="6" key="2">
    <citation type="submission" date="2022-02" db="EMBL/GenBank/DDBJ databases">
        <authorList>
            <person name="Elcheninov A.G."/>
            <person name="Sorokin D.Y."/>
            <person name="Kublanov I.V."/>
        </authorList>
    </citation>
    <scope>NUCLEOTIDE SEQUENCE</scope>
    <source>
        <strain evidence="6">AArc-St2</strain>
    </source>
</reference>
<dbReference type="InterPro" id="IPR008978">
    <property type="entry name" value="HSP20-like_chaperone"/>
</dbReference>
<dbReference type="Gene3D" id="2.60.40.790">
    <property type="match status" value="1"/>
</dbReference>
<dbReference type="PROSITE" id="PS01031">
    <property type="entry name" value="SHSP"/>
    <property type="match status" value="1"/>
</dbReference>
<dbReference type="RefSeq" id="WP_250582833.1">
    <property type="nucleotide sequence ID" value="NZ_JAKRVX010000001.1"/>
</dbReference>
<dbReference type="CDD" id="cd06464">
    <property type="entry name" value="ACD_sHsps-like"/>
    <property type="match status" value="1"/>
</dbReference>
<feature type="compositionally biased region" description="Polar residues" evidence="4">
    <location>
        <begin position="77"/>
        <end position="92"/>
    </location>
</feature>
<dbReference type="SUPFAM" id="SSF49764">
    <property type="entry name" value="HSP20-like chaperones"/>
    <property type="match status" value="1"/>
</dbReference>
<dbReference type="GO" id="GO:0009408">
    <property type="term" value="P:response to heat"/>
    <property type="evidence" value="ECO:0007669"/>
    <property type="project" value="InterPro"/>
</dbReference>
<feature type="compositionally biased region" description="Low complexity" evidence="4">
    <location>
        <begin position="66"/>
        <end position="76"/>
    </location>
</feature>
<dbReference type="EMBL" id="JAKRVX010000001">
    <property type="protein sequence ID" value="MCL9815917.1"/>
    <property type="molecule type" value="Genomic_DNA"/>
</dbReference>
<organism evidence="6 7">
    <name type="scientific">Natronocalculus amylovorans</name>
    <dbReference type="NCBI Taxonomy" id="2917812"/>
    <lineage>
        <taxon>Archaea</taxon>
        <taxon>Methanobacteriati</taxon>
        <taxon>Methanobacteriota</taxon>
        <taxon>Stenosarchaea group</taxon>
        <taxon>Halobacteria</taxon>
        <taxon>Halobacteriales</taxon>
        <taxon>Haloferacaceae</taxon>
        <taxon>Natronocalculus</taxon>
    </lineage>
</organism>
<dbReference type="Proteomes" id="UP001203207">
    <property type="component" value="Unassembled WGS sequence"/>
</dbReference>
<dbReference type="Pfam" id="PF00011">
    <property type="entry name" value="HSP20"/>
    <property type="match status" value="1"/>
</dbReference>
<evidence type="ECO:0000256" key="2">
    <source>
        <dbReference type="PROSITE-ProRule" id="PRU00285"/>
    </source>
</evidence>
<comment type="similarity">
    <text evidence="2 3">Belongs to the small heat shock protein (HSP20) family.</text>
</comment>
<evidence type="ECO:0000256" key="4">
    <source>
        <dbReference type="SAM" id="MobiDB-lite"/>
    </source>
</evidence>
<keyword evidence="7" id="KW-1185">Reference proteome</keyword>
<feature type="region of interest" description="Disordered" evidence="4">
    <location>
        <begin position="1"/>
        <end position="93"/>
    </location>
</feature>
<evidence type="ECO:0000259" key="5">
    <source>
        <dbReference type="PROSITE" id="PS01031"/>
    </source>
</evidence>
<sequence length="201" mass="21888">MNDPRYPQHPTGQQSQYTQPIVGPRGSAPPAVESQTGIQPQAQQAQQGVNPLSAAIGTATAPPPTQGTTQQGVTTASPAQPQMSDHTVQEQQYAALPQQPAIDITETEDELFIYVDLPGFDTDDITLQTDDQTLIITAERDLKLDESHQLIQQERPIRMERLVQLPLGATGEDASAKHADGVCRIRIQKAESSNRRTIGFE</sequence>
<evidence type="ECO:0000256" key="3">
    <source>
        <dbReference type="RuleBase" id="RU003616"/>
    </source>
</evidence>
<dbReference type="AlphaFoldDB" id="A0AAE3FUM0"/>
<evidence type="ECO:0000313" key="6">
    <source>
        <dbReference type="EMBL" id="MCL9815917.1"/>
    </source>
</evidence>
<keyword evidence="1" id="KW-0346">Stress response</keyword>
<reference evidence="6" key="1">
    <citation type="journal article" date="2022" name="Syst. Appl. Microbiol.">
        <title>Natronocalculus amylovorans gen. nov., sp. nov., and Natranaeroarchaeum aerophilus sp. nov., dominant culturable amylolytic natronoarchaea from hypersaline soda lakes in southwestern Siberia.</title>
        <authorList>
            <person name="Sorokin D.Y."/>
            <person name="Elcheninov A.G."/>
            <person name="Khizhniak T.V."/>
            <person name="Koenen M."/>
            <person name="Bale N.J."/>
            <person name="Damste J.S.S."/>
            <person name="Kublanov I.V."/>
        </authorList>
    </citation>
    <scope>NUCLEOTIDE SEQUENCE</scope>
    <source>
        <strain evidence="6">AArc-St2</strain>
    </source>
</reference>
<feature type="domain" description="SHSP" evidence="5">
    <location>
        <begin position="93"/>
        <end position="201"/>
    </location>
</feature>
<proteinExistence type="inferred from homology"/>
<accession>A0AAE3FUM0</accession>
<dbReference type="InterPro" id="IPR002068">
    <property type="entry name" value="A-crystallin/Hsp20_dom"/>
</dbReference>
<feature type="compositionally biased region" description="Polar residues" evidence="4">
    <location>
        <begin position="10"/>
        <end position="19"/>
    </location>
</feature>
<dbReference type="PANTHER" id="PTHR46733:SF4">
    <property type="entry name" value="HEAT SHOCK PROTEIN 21, CHLOROPLASTIC"/>
    <property type="match status" value="1"/>
</dbReference>
<gene>
    <name evidence="6" type="ORF">AArcSt2_03080</name>
</gene>
<comment type="caution">
    <text evidence="6">The sequence shown here is derived from an EMBL/GenBank/DDBJ whole genome shotgun (WGS) entry which is preliminary data.</text>
</comment>
<protein>
    <submittedName>
        <fullName evidence="6">Hsp20/alpha crystallin family protein</fullName>
    </submittedName>
</protein>
<name>A0AAE3FUM0_9EURY</name>
<dbReference type="InterPro" id="IPR044587">
    <property type="entry name" value="HSP21-like"/>
</dbReference>
<dbReference type="PANTHER" id="PTHR46733">
    <property type="entry name" value="26.5 KDA HEAT SHOCK PROTEIN, MITOCHONDRIAL"/>
    <property type="match status" value="1"/>
</dbReference>
<evidence type="ECO:0000256" key="1">
    <source>
        <dbReference type="ARBA" id="ARBA00023016"/>
    </source>
</evidence>